<evidence type="ECO:0000313" key="1">
    <source>
        <dbReference type="EMBL" id="AXH59443.1"/>
    </source>
</evidence>
<dbReference type="Proteomes" id="UP000006426">
    <property type="component" value="Plasmid pmppla107"/>
</dbReference>
<organism evidence="1 2">
    <name type="scientific">Pseudomonas amygdali pv. lachrymans str. M301315</name>
    <dbReference type="NCBI Taxonomy" id="629260"/>
    <lineage>
        <taxon>Bacteria</taxon>
        <taxon>Pseudomonadati</taxon>
        <taxon>Pseudomonadota</taxon>
        <taxon>Gammaproteobacteria</taxon>
        <taxon>Pseudomonadales</taxon>
        <taxon>Pseudomonadaceae</taxon>
        <taxon>Pseudomonas</taxon>
        <taxon>Pseudomonas amygdali</taxon>
    </lineage>
</organism>
<gene>
    <name evidence="1" type="ORF">PLA107_029905</name>
</gene>
<accession>A0AAD0PVR3</accession>
<proteinExistence type="predicted"/>
<dbReference type="AlphaFoldDB" id="A0AAD0PVR3"/>
<name>A0AAD0PVR3_PSEAV</name>
<evidence type="ECO:0000313" key="2">
    <source>
        <dbReference type="Proteomes" id="UP000006426"/>
    </source>
</evidence>
<reference evidence="1 2" key="1">
    <citation type="journal article" date="2011" name="PLoS Pathog.">
        <title>Dynamic evolution of pathogenicity revealed by sequencing and comparative genomics of 19 Pseudomonas syringae isolates.</title>
        <authorList>
            <person name="Baltrus D.A."/>
            <person name="Nishimura M.T."/>
            <person name="Romanchuk A."/>
            <person name="Chang J.H."/>
            <person name="Mukhtar M.S."/>
            <person name="Cherkis K."/>
            <person name="Roach J."/>
            <person name="Grant S.R."/>
            <person name="Jones C.D."/>
            <person name="Dangl J.L."/>
        </authorList>
    </citation>
    <scope>NUCLEOTIDE SEQUENCE [LARGE SCALE GENOMIC DNA]</scope>
    <source>
        <strain evidence="1 2">M301315</strain>
    </source>
</reference>
<dbReference type="EMBL" id="CP031226">
    <property type="protein sequence ID" value="AXH59443.1"/>
    <property type="molecule type" value="Genomic_DNA"/>
</dbReference>
<geneLocation type="plasmid" evidence="2">
    <name>pmppla107</name>
</geneLocation>
<sequence length="67" mass="7630">MDECLVPGRINSKILPDMWTDSLLKPPGKPLRVSAGLMWTDSLIFQKALPRLSQSAYVDIWLVKNQF</sequence>
<protein>
    <submittedName>
        <fullName evidence="1">Uncharacterized protein</fullName>
    </submittedName>
</protein>
<keyword evidence="1" id="KW-0614">Plasmid</keyword>